<accession>W9QX56</accession>
<dbReference type="AlphaFoldDB" id="W9QX56"/>
<evidence type="ECO:0000256" key="1">
    <source>
        <dbReference type="SAM" id="MobiDB-lite"/>
    </source>
</evidence>
<organism evidence="2 3">
    <name type="scientific">Morus notabilis</name>
    <dbReference type="NCBI Taxonomy" id="981085"/>
    <lineage>
        <taxon>Eukaryota</taxon>
        <taxon>Viridiplantae</taxon>
        <taxon>Streptophyta</taxon>
        <taxon>Embryophyta</taxon>
        <taxon>Tracheophyta</taxon>
        <taxon>Spermatophyta</taxon>
        <taxon>Magnoliopsida</taxon>
        <taxon>eudicotyledons</taxon>
        <taxon>Gunneridae</taxon>
        <taxon>Pentapetalae</taxon>
        <taxon>rosids</taxon>
        <taxon>fabids</taxon>
        <taxon>Rosales</taxon>
        <taxon>Moraceae</taxon>
        <taxon>Moreae</taxon>
        <taxon>Morus</taxon>
    </lineage>
</organism>
<dbReference type="Proteomes" id="UP000030645">
    <property type="component" value="Unassembled WGS sequence"/>
</dbReference>
<feature type="compositionally biased region" description="Polar residues" evidence="1">
    <location>
        <begin position="87"/>
        <end position="102"/>
    </location>
</feature>
<protein>
    <submittedName>
        <fullName evidence="2">Uncharacterized protein</fullName>
    </submittedName>
</protein>
<name>W9QX56_9ROSA</name>
<evidence type="ECO:0000313" key="3">
    <source>
        <dbReference type="Proteomes" id="UP000030645"/>
    </source>
</evidence>
<sequence>MSATMQILCRSTFSHRRGLPLLGSNSVNFWPVLSQPIPIHHPWKPRPANPFLTRYPPLRSHRYPSPISHFPLQQPPSATEPHRATNLFENNLQKGRQKSCSENGGGGSTRKSGDGSTVKEDLRRRQRRGDGGAAAAR</sequence>
<feature type="compositionally biased region" description="Basic and acidic residues" evidence="1">
    <location>
        <begin position="111"/>
        <end position="123"/>
    </location>
</feature>
<reference evidence="3" key="1">
    <citation type="submission" date="2013-01" db="EMBL/GenBank/DDBJ databases">
        <title>Draft Genome Sequence of a Mulberry Tree, Morus notabilis C.K. Schneid.</title>
        <authorList>
            <person name="He N."/>
            <person name="Zhao S."/>
        </authorList>
    </citation>
    <scope>NUCLEOTIDE SEQUENCE</scope>
</reference>
<dbReference type="EMBL" id="KE343797">
    <property type="protein sequence ID" value="EXB41553.1"/>
    <property type="molecule type" value="Genomic_DNA"/>
</dbReference>
<gene>
    <name evidence="2" type="ORF">L484_013628</name>
</gene>
<keyword evidence="3" id="KW-1185">Reference proteome</keyword>
<proteinExistence type="predicted"/>
<feature type="region of interest" description="Disordered" evidence="1">
    <location>
        <begin position="64"/>
        <end position="137"/>
    </location>
</feature>
<evidence type="ECO:0000313" key="2">
    <source>
        <dbReference type="EMBL" id="EXB41553.1"/>
    </source>
</evidence>